<organism evidence="1 2">
    <name type="scientific">Raoultella ornithinolytica</name>
    <name type="common">Klebsiella ornithinolytica</name>
    <dbReference type="NCBI Taxonomy" id="54291"/>
    <lineage>
        <taxon>Bacteria</taxon>
        <taxon>Pseudomonadati</taxon>
        <taxon>Pseudomonadota</taxon>
        <taxon>Gammaproteobacteria</taxon>
        <taxon>Enterobacterales</taxon>
        <taxon>Enterobacteriaceae</taxon>
        <taxon>Klebsiella/Raoultella group</taxon>
        <taxon>Raoultella</taxon>
    </lineage>
</organism>
<sequence>MVVFLNSCCHAHNIALFLVTKLITLVKKLFNTTNNISTSIVLLIKNTIFTQSKTPITYSPLLLNNKTYQTQNKTH</sequence>
<reference evidence="1 2" key="1">
    <citation type="submission" date="2017-07" db="EMBL/GenBank/DDBJ databases">
        <title>Raoultella ornithinolytica strain HH3 draft genome.</title>
        <authorList>
            <person name="Duceppe M.-O."/>
            <person name="Huang H."/>
            <person name="Phipps-Todd B."/>
        </authorList>
    </citation>
    <scope>NUCLEOTIDE SEQUENCE [LARGE SCALE GENOMIC DNA]</scope>
    <source>
        <strain evidence="1 2">HH3</strain>
    </source>
</reference>
<protein>
    <submittedName>
        <fullName evidence="1">Uncharacterized protein</fullName>
    </submittedName>
</protein>
<dbReference type="AlphaFoldDB" id="A0A855EYK4"/>
<dbReference type="Proteomes" id="UP000229713">
    <property type="component" value="Unassembled WGS sequence"/>
</dbReference>
<proteinExistence type="predicted"/>
<evidence type="ECO:0000313" key="1">
    <source>
        <dbReference type="EMBL" id="PIK83490.1"/>
    </source>
</evidence>
<evidence type="ECO:0000313" key="2">
    <source>
        <dbReference type="Proteomes" id="UP000229713"/>
    </source>
</evidence>
<gene>
    <name evidence="1" type="ORF">CFY86_14560</name>
</gene>
<accession>A0A855EYK4</accession>
<name>A0A855EYK4_RAOOR</name>
<dbReference type="EMBL" id="NKYI01000022">
    <property type="protein sequence ID" value="PIK83490.1"/>
    <property type="molecule type" value="Genomic_DNA"/>
</dbReference>
<comment type="caution">
    <text evidence="1">The sequence shown here is derived from an EMBL/GenBank/DDBJ whole genome shotgun (WGS) entry which is preliminary data.</text>
</comment>